<keyword evidence="4" id="KW-1185">Reference proteome</keyword>
<dbReference type="InterPro" id="IPR020845">
    <property type="entry name" value="AMP-binding_CS"/>
</dbReference>
<gene>
    <name evidence="3" type="ORF">TRIVIDRAFT_152958</name>
</gene>
<dbReference type="OrthoDB" id="6614653at2759"/>
<dbReference type="OMA" id="GYGITEM"/>
<reference evidence="3 4" key="1">
    <citation type="journal article" date="2011" name="Genome Biol.">
        <title>Comparative genome sequence analysis underscores mycoparasitism as the ancestral life style of Trichoderma.</title>
        <authorList>
            <person name="Kubicek C.P."/>
            <person name="Herrera-Estrella A."/>
            <person name="Seidl-Seiboth V."/>
            <person name="Martinez D.A."/>
            <person name="Druzhinina I.S."/>
            <person name="Thon M."/>
            <person name="Zeilinger S."/>
            <person name="Casas-Flores S."/>
            <person name="Horwitz B.A."/>
            <person name="Mukherjee P.K."/>
            <person name="Mukherjee M."/>
            <person name="Kredics L."/>
            <person name="Alcaraz L.D."/>
            <person name="Aerts A."/>
            <person name="Antal Z."/>
            <person name="Atanasova L."/>
            <person name="Cervantes-Badillo M.G."/>
            <person name="Challacombe J."/>
            <person name="Chertkov O."/>
            <person name="McCluskey K."/>
            <person name="Coulpier F."/>
            <person name="Deshpande N."/>
            <person name="von Doehren H."/>
            <person name="Ebbole D.J."/>
            <person name="Esquivel-Naranjo E.U."/>
            <person name="Fekete E."/>
            <person name="Flipphi M."/>
            <person name="Glaser F."/>
            <person name="Gomez-Rodriguez E.Y."/>
            <person name="Gruber S."/>
            <person name="Han C."/>
            <person name="Henrissat B."/>
            <person name="Hermosa R."/>
            <person name="Hernandez-Onate M."/>
            <person name="Karaffa L."/>
            <person name="Kosti I."/>
            <person name="Le Crom S."/>
            <person name="Lindquist E."/>
            <person name="Lucas S."/>
            <person name="Luebeck M."/>
            <person name="Luebeck P.S."/>
            <person name="Margeot A."/>
            <person name="Metz B."/>
            <person name="Misra M."/>
            <person name="Nevalainen H."/>
            <person name="Omann M."/>
            <person name="Packer N."/>
            <person name="Perrone G."/>
            <person name="Uresti-Rivera E.E."/>
            <person name="Salamov A."/>
            <person name="Schmoll M."/>
            <person name="Seiboth B."/>
            <person name="Shapiro H."/>
            <person name="Sukno S."/>
            <person name="Tamayo-Ramos J.A."/>
            <person name="Tisch D."/>
            <person name="Wiest A."/>
            <person name="Wilkinson H.H."/>
            <person name="Zhang M."/>
            <person name="Coutinho P.M."/>
            <person name="Kenerley C.M."/>
            <person name="Monte E."/>
            <person name="Baker S.E."/>
            <person name="Grigoriev I.V."/>
        </authorList>
    </citation>
    <scope>NUCLEOTIDE SEQUENCE [LARGE SCALE GENOMIC DNA]</scope>
    <source>
        <strain evidence="4">Gv29-8 / FGSC 10586</strain>
    </source>
</reference>
<dbReference type="PROSITE" id="PS00455">
    <property type="entry name" value="AMP_BINDING"/>
    <property type="match status" value="1"/>
</dbReference>
<evidence type="ECO:0000256" key="1">
    <source>
        <dbReference type="ARBA" id="ARBA00006432"/>
    </source>
</evidence>
<comment type="similarity">
    <text evidence="1">Belongs to the ATP-dependent AMP-binding enzyme family.</text>
</comment>
<evidence type="ECO:0000313" key="3">
    <source>
        <dbReference type="EMBL" id="EHK21294.1"/>
    </source>
</evidence>
<dbReference type="HOGENOM" id="CLU_000022_59_11_1"/>
<dbReference type="eggNOG" id="KOG1176">
    <property type="taxonomic scope" value="Eukaryota"/>
</dbReference>
<dbReference type="InParanoid" id="G9MWF8"/>
<dbReference type="GO" id="GO:0006631">
    <property type="term" value="P:fatty acid metabolic process"/>
    <property type="evidence" value="ECO:0007669"/>
    <property type="project" value="TreeGrafter"/>
</dbReference>
<comment type="caution">
    <text evidence="3">The sequence shown here is derived from an EMBL/GenBank/DDBJ whole genome shotgun (WGS) entry which is preliminary data.</text>
</comment>
<organism evidence="3 4">
    <name type="scientific">Hypocrea virens (strain Gv29-8 / FGSC 10586)</name>
    <name type="common">Gliocladium virens</name>
    <name type="synonym">Trichoderma virens</name>
    <dbReference type="NCBI Taxonomy" id="413071"/>
    <lineage>
        <taxon>Eukaryota</taxon>
        <taxon>Fungi</taxon>
        <taxon>Dikarya</taxon>
        <taxon>Ascomycota</taxon>
        <taxon>Pezizomycotina</taxon>
        <taxon>Sordariomycetes</taxon>
        <taxon>Hypocreomycetidae</taxon>
        <taxon>Hypocreales</taxon>
        <taxon>Hypocreaceae</taxon>
        <taxon>Trichoderma</taxon>
    </lineage>
</organism>
<dbReference type="InterPro" id="IPR000873">
    <property type="entry name" value="AMP-dep_synth/lig_dom"/>
</dbReference>
<dbReference type="EMBL" id="ABDF02000073">
    <property type="protein sequence ID" value="EHK21294.1"/>
    <property type="molecule type" value="Genomic_DNA"/>
</dbReference>
<dbReference type="RefSeq" id="XP_013955487.1">
    <property type="nucleotide sequence ID" value="XM_014100012.1"/>
</dbReference>
<dbReference type="STRING" id="413071.G9MWF8"/>
<dbReference type="SUPFAM" id="SSF56801">
    <property type="entry name" value="Acetyl-CoA synthetase-like"/>
    <property type="match status" value="1"/>
</dbReference>
<sequence>MSIERPGLLFHDDYGIDANYDDLIRDVIHVRRLLQKQLPTSSFDANGSLRKDASSIAFLAFSGYNFIVSFLAIAALGGICVPLSTELSAEEASFFLKKTKATCIIAEARTFDMATTFRDHAQVQSGQMLSLIHLSRAPSEVEKSPISWEIDQALTFSPTSGCIVLFTSGTTGLPKGVLLPRQMFHFTEAPPSHEVVYLASCPVHWVGGTGLVDSVLNGENLHMMRNGSEPGEFWDILRSGRITDMSVSPTLLRRLMEYYNDNIGQLPSEEREAYANGARNLRSVFTSGSMLNPSTAKLFADLTGTALRNGYGITEMGGGVMATPEGSAISEGYIGKPFPGVTVKLSDGDHGEILVKSPTMFIGYFDDEKATAACFDDEGFYKTGDRAHRIGEDYYFDGRMSCDWLRFHEYTISVLELEQRLMDLPYICEAHILPVRDHHAGGLAAALVRLRKQNADQARNITLQTIREDLAGAGLVSYKLPTLVRFIQDGEQVPHTASGKAQKREALQKYFNIVGHLPDQYEHEGVEYWGNKLDLATSSRLFDWGGL</sequence>
<proteinExistence type="inferred from homology"/>
<dbReference type="InterPro" id="IPR045851">
    <property type="entry name" value="AMP-bd_C_sf"/>
</dbReference>
<dbReference type="CDD" id="cd04433">
    <property type="entry name" value="AFD_class_I"/>
    <property type="match status" value="1"/>
</dbReference>
<dbReference type="GeneID" id="25788213"/>
<dbReference type="PANTHER" id="PTHR43201">
    <property type="entry name" value="ACYL-COA SYNTHETASE"/>
    <property type="match status" value="1"/>
</dbReference>
<evidence type="ECO:0000259" key="2">
    <source>
        <dbReference type="Pfam" id="PF00501"/>
    </source>
</evidence>
<dbReference type="InterPro" id="IPR042099">
    <property type="entry name" value="ANL_N_sf"/>
</dbReference>
<name>G9MWF8_HYPVG</name>
<evidence type="ECO:0000313" key="4">
    <source>
        <dbReference type="Proteomes" id="UP000007115"/>
    </source>
</evidence>
<dbReference type="GO" id="GO:0031956">
    <property type="term" value="F:medium-chain fatty acid-CoA ligase activity"/>
    <property type="evidence" value="ECO:0007669"/>
    <property type="project" value="TreeGrafter"/>
</dbReference>
<accession>G9MWF8</accession>
<dbReference type="Proteomes" id="UP000007115">
    <property type="component" value="Unassembled WGS sequence"/>
</dbReference>
<feature type="domain" description="AMP-dependent synthetase/ligase" evidence="2">
    <location>
        <begin position="53"/>
        <end position="365"/>
    </location>
</feature>
<dbReference type="Gene3D" id="3.40.50.12780">
    <property type="entry name" value="N-terminal domain of ligase-like"/>
    <property type="match status" value="1"/>
</dbReference>
<dbReference type="Gene3D" id="3.30.300.30">
    <property type="match status" value="1"/>
</dbReference>
<dbReference type="AlphaFoldDB" id="G9MWF8"/>
<protein>
    <recommendedName>
        <fullName evidence="2">AMP-dependent synthetase/ligase domain-containing protein</fullName>
    </recommendedName>
</protein>
<dbReference type="PANTHER" id="PTHR43201:SF8">
    <property type="entry name" value="ACYL-COA SYNTHETASE FAMILY MEMBER 3"/>
    <property type="match status" value="1"/>
</dbReference>
<dbReference type="Pfam" id="PF00501">
    <property type="entry name" value="AMP-binding"/>
    <property type="match status" value="1"/>
</dbReference>
<dbReference type="VEuPathDB" id="FungiDB:TRIVIDRAFT_152958"/>